<dbReference type="AlphaFoldDB" id="A0A8J5X9K8"/>
<feature type="transmembrane region" description="Helical" evidence="1">
    <location>
        <begin position="104"/>
        <end position="128"/>
    </location>
</feature>
<feature type="transmembrane region" description="Helical" evidence="1">
    <location>
        <begin position="40"/>
        <end position="65"/>
    </location>
</feature>
<proteinExistence type="predicted"/>
<reference evidence="2" key="1">
    <citation type="submission" date="2021-05" db="EMBL/GenBank/DDBJ databases">
        <title>The genome of the haptophyte Pavlova lutheri (Diacronema luteri, Pavlovales) - a model for lipid biosynthesis in eukaryotic algae.</title>
        <authorList>
            <person name="Hulatt C.J."/>
            <person name="Posewitz M.C."/>
        </authorList>
    </citation>
    <scope>NUCLEOTIDE SEQUENCE</scope>
    <source>
        <strain evidence="2">NIVA-4/92</strain>
    </source>
</reference>
<dbReference type="Proteomes" id="UP000751190">
    <property type="component" value="Unassembled WGS sequence"/>
</dbReference>
<keyword evidence="3" id="KW-1185">Reference proteome</keyword>
<evidence type="ECO:0000313" key="2">
    <source>
        <dbReference type="EMBL" id="KAG8459268.1"/>
    </source>
</evidence>
<keyword evidence="1" id="KW-0812">Transmembrane</keyword>
<organism evidence="2 3">
    <name type="scientific">Diacronema lutheri</name>
    <name type="common">Unicellular marine alga</name>
    <name type="synonym">Monochrysis lutheri</name>
    <dbReference type="NCBI Taxonomy" id="2081491"/>
    <lineage>
        <taxon>Eukaryota</taxon>
        <taxon>Haptista</taxon>
        <taxon>Haptophyta</taxon>
        <taxon>Pavlovophyceae</taxon>
        <taxon>Pavlovales</taxon>
        <taxon>Pavlovaceae</taxon>
        <taxon>Diacronema</taxon>
    </lineage>
</organism>
<feature type="transmembrane region" description="Helical" evidence="1">
    <location>
        <begin position="72"/>
        <end position="92"/>
    </location>
</feature>
<evidence type="ECO:0000313" key="3">
    <source>
        <dbReference type="Proteomes" id="UP000751190"/>
    </source>
</evidence>
<sequence>MAKRGSHMVYAWTFPTSLSFAVGYSLMINGSVTWDTQDNALILFAIGSALQFAYPFLAAASLNVLKQMQTKLAIALQALMVTVWSVGFSLTINGTVDRAHPQKFLLFVVGIVLMAISLVVYTAAIVVLNDKGANAPATSMASTV</sequence>
<protein>
    <submittedName>
        <fullName evidence="2">Uncharacterized protein</fullName>
    </submittedName>
</protein>
<evidence type="ECO:0000256" key="1">
    <source>
        <dbReference type="SAM" id="Phobius"/>
    </source>
</evidence>
<keyword evidence="1" id="KW-1133">Transmembrane helix</keyword>
<accession>A0A8J5X9K8</accession>
<name>A0A8J5X9K8_DIALT</name>
<dbReference type="EMBL" id="JAGTXO010000042">
    <property type="protein sequence ID" value="KAG8459268.1"/>
    <property type="molecule type" value="Genomic_DNA"/>
</dbReference>
<comment type="caution">
    <text evidence="2">The sequence shown here is derived from an EMBL/GenBank/DDBJ whole genome shotgun (WGS) entry which is preliminary data.</text>
</comment>
<gene>
    <name evidence="2" type="ORF">KFE25_014113</name>
</gene>
<feature type="transmembrane region" description="Helical" evidence="1">
    <location>
        <begin position="9"/>
        <end position="28"/>
    </location>
</feature>
<keyword evidence="1" id="KW-0472">Membrane</keyword>